<name>A0ABQ4AS24_9ACTN</name>
<protein>
    <submittedName>
        <fullName evidence="2">Uncharacterized protein</fullName>
    </submittedName>
</protein>
<evidence type="ECO:0000256" key="1">
    <source>
        <dbReference type="SAM" id="MobiDB-lite"/>
    </source>
</evidence>
<keyword evidence="3" id="KW-1185">Reference proteome</keyword>
<proteinExistence type="predicted"/>
<evidence type="ECO:0000313" key="2">
    <source>
        <dbReference type="EMBL" id="GIE43809.1"/>
    </source>
</evidence>
<feature type="region of interest" description="Disordered" evidence="1">
    <location>
        <begin position="1"/>
        <end position="33"/>
    </location>
</feature>
<dbReference type="EMBL" id="BOMP01000113">
    <property type="protein sequence ID" value="GIE43809.1"/>
    <property type="molecule type" value="Genomic_DNA"/>
</dbReference>
<evidence type="ECO:0000313" key="3">
    <source>
        <dbReference type="Proteomes" id="UP000631312"/>
    </source>
</evidence>
<gene>
    <name evidence="2" type="ORF">Alo02nite_67070</name>
</gene>
<reference evidence="2 3" key="1">
    <citation type="submission" date="2021-01" db="EMBL/GenBank/DDBJ databases">
        <title>Whole genome shotgun sequence of Actinoplanes lobatus NBRC 12513.</title>
        <authorList>
            <person name="Komaki H."/>
            <person name="Tamura T."/>
        </authorList>
    </citation>
    <scope>NUCLEOTIDE SEQUENCE [LARGE SCALE GENOMIC DNA]</scope>
    <source>
        <strain evidence="2 3">NBRC 12513</strain>
    </source>
</reference>
<comment type="caution">
    <text evidence="2">The sequence shown here is derived from an EMBL/GenBank/DDBJ whole genome shotgun (WGS) entry which is preliminary data.</text>
</comment>
<accession>A0ABQ4AS24</accession>
<sequence length="72" mass="7334">MRGRVAGLTATDGGRHQNGTGTVGGRRPGEWSPECVAAPALPRVHFVAVAPPPGRHPEPEPDAHPASGVAVL</sequence>
<organism evidence="2 3">
    <name type="scientific">Actinoplanes lobatus</name>
    <dbReference type="NCBI Taxonomy" id="113568"/>
    <lineage>
        <taxon>Bacteria</taxon>
        <taxon>Bacillati</taxon>
        <taxon>Actinomycetota</taxon>
        <taxon>Actinomycetes</taxon>
        <taxon>Micromonosporales</taxon>
        <taxon>Micromonosporaceae</taxon>
        <taxon>Actinoplanes</taxon>
    </lineage>
</organism>
<feature type="region of interest" description="Disordered" evidence="1">
    <location>
        <begin position="51"/>
        <end position="72"/>
    </location>
</feature>
<dbReference type="Proteomes" id="UP000631312">
    <property type="component" value="Unassembled WGS sequence"/>
</dbReference>